<evidence type="ECO:0000256" key="1">
    <source>
        <dbReference type="SAM" id="MobiDB-lite"/>
    </source>
</evidence>
<dbReference type="Proteomes" id="UP001346869">
    <property type="component" value="Unassembled WGS sequence"/>
</dbReference>
<gene>
    <name evidence="2" type="ORF">PBY51_019602</name>
</gene>
<keyword evidence="3" id="KW-1185">Reference proteome</keyword>
<feature type="compositionally biased region" description="Low complexity" evidence="1">
    <location>
        <begin position="1"/>
        <end position="15"/>
    </location>
</feature>
<dbReference type="EMBL" id="JAUZQC010000003">
    <property type="protein sequence ID" value="KAK5874675.1"/>
    <property type="molecule type" value="Genomic_DNA"/>
</dbReference>
<organism evidence="2 3">
    <name type="scientific">Eleginops maclovinus</name>
    <name type="common">Patagonian blennie</name>
    <name type="synonym">Eleginus maclovinus</name>
    <dbReference type="NCBI Taxonomy" id="56733"/>
    <lineage>
        <taxon>Eukaryota</taxon>
        <taxon>Metazoa</taxon>
        <taxon>Chordata</taxon>
        <taxon>Craniata</taxon>
        <taxon>Vertebrata</taxon>
        <taxon>Euteleostomi</taxon>
        <taxon>Actinopterygii</taxon>
        <taxon>Neopterygii</taxon>
        <taxon>Teleostei</taxon>
        <taxon>Neoteleostei</taxon>
        <taxon>Acanthomorphata</taxon>
        <taxon>Eupercaria</taxon>
        <taxon>Perciformes</taxon>
        <taxon>Notothenioidei</taxon>
        <taxon>Eleginopidae</taxon>
        <taxon>Eleginops</taxon>
    </lineage>
</organism>
<proteinExistence type="predicted"/>
<evidence type="ECO:0000313" key="2">
    <source>
        <dbReference type="EMBL" id="KAK5874675.1"/>
    </source>
</evidence>
<protein>
    <submittedName>
        <fullName evidence="2">Uncharacterized protein</fullName>
    </submittedName>
</protein>
<dbReference type="AlphaFoldDB" id="A0AAN7YDY0"/>
<accession>A0AAN7YDY0</accession>
<name>A0AAN7YDY0_ELEMC</name>
<comment type="caution">
    <text evidence="2">The sequence shown here is derived from an EMBL/GenBank/DDBJ whole genome shotgun (WGS) entry which is preliminary data.</text>
</comment>
<reference evidence="2 3" key="1">
    <citation type="journal article" date="2023" name="Genes (Basel)">
        <title>Chromosome-Level Genome Assembly and Circadian Gene Repertoire of the Patagonia Blennie Eleginops maclovinus-The Closest Ancestral Proxy of Antarctic Cryonotothenioids.</title>
        <authorList>
            <person name="Cheng C.C."/>
            <person name="Rivera-Colon A.G."/>
            <person name="Minhas B.F."/>
            <person name="Wilson L."/>
            <person name="Rayamajhi N."/>
            <person name="Vargas-Chacoff L."/>
            <person name="Catchen J.M."/>
        </authorList>
    </citation>
    <scope>NUCLEOTIDE SEQUENCE [LARGE SCALE GENOMIC DNA]</scope>
    <source>
        <strain evidence="2">JMC-PN-2008</strain>
    </source>
</reference>
<sequence length="78" mass="7937">MGLEARPLIKAAAAAEPPPLPHSLGTAGAHGKEAHQQLCSPHLPLLRSGGMRGLERTGSGTEGYLSKAGDICMPPNAS</sequence>
<feature type="region of interest" description="Disordered" evidence="1">
    <location>
        <begin position="1"/>
        <end position="36"/>
    </location>
</feature>
<reference evidence="2 3" key="2">
    <citation type="journal article" date="2023" name="Mol. Biol. Evol.">
        <title>Genomics of Secondarily Temperate Adaptation in the Only Non-Antarctic Icefish.</title>
        <authorList>
            <person name="Rivera-Colon A.G."/>
            <person name="Rayamajhi N."/>
            <person name="Minhas B.F."/>
            <person name="Madrigal G."/>
            <person name="Bilyk K.T."/>
            <person name="Yoon V."/>
            <person name="Hune M."/>
            <person name="Gregory S."/>
            <person name="Cheng C.H.C."/>
            <person name="Catchen J.M."/>
        </authorList>
    </citation>
    <scope>NUCLEOTIDE SEQUENCE [LARGE SCALE GENOMIC DNA]</scope>
    <source>
        <strain evidence="2">JMC-PN-2008</strain>
    </source>
</reference>
<evidence type="ECO:0000313" key="3">
    <source>
        <dbReference type="Proteomes" id="UP001346869"/>
    </source>
</evidence>